<accession>A0A9P6DXA2</accession>
<keyword evidence="8 10" id="KW-0472">Membrane</keyword>
<keyword evidence="5 10" id="KW-1133">Transmembrane helix</keyword>
<comment type="subcellular location">
    <subcellularLocation>
        <location evidence="10">Mitochondrion inner membrane</location>
        <topology evidence="10">Multi-pass membrane protein</topology>
    </subcellularLocation>
</comment>
<keyword evidence="6 11" id="KW-0175">Coiled coil</keyword>
<dbReference type="EMBL" id="MU128933">
    <property type="protein sequence ID" value="KAF9517222.1"/>
    <property type="molecule type" value="Genomic_DNA"/>
</dbReference>
<keyword evidence="3 10" id="KW-0999">Mitochondrion inner membrane</keyword>
<evidence type="ECO:0000256" key="11">
    <source>
        <dbReference type="SAM" id="Coils"/>
    </source>
</evidence>
<proteinExistence type="inferred from homology"/>
<protein>
    <recommendedName>
        <fullName evidence="10">Sensitive to high expression protein 9, mitochondrial</fullName>
    </recommendedName>
</protein>
<sequence length="297" mass="33526">MASQVSRILVNFGGSEVIATEREHKITGKDSIGHLNILVPLDAIPIILLQDQLGKRGSYEGLSSPAIRSFSHHTPAAHDRWIEDSKRRLRTLSEIDLRAHANAIATRASSGLSQVGRRLNEITGYDAIEELKDSVIRREQAISALKLEAREAKRAYETAVAERSACQREVNDLLQRKSSWSEADVGRFTALVRQDHINEQEEARAKERADATELLVESEFSELMRSILHRYHEEQVWSDKIRSASTYGSLAALGLNLIVFILAIVVVEPWKRKRLGETFEKRIVLMERRIRSLSGKA</sequence>
<comment type="caution">
    <text evidence="10">Lacks conserved residue(s) required for the propagation of feature annotation.</text>
</comment>
<dbReference type="AlphaFoldDB" id="A0A9P6DXA2"/>
<feature type="coiled-coil region" evidence="11">
    <location>
        <begin position="128"/>
        <end position="169"/>
    </location>
</feature>
<dbReference type="OrthoDB" id="5595506at2759"/>
<gene>
    <name evidence="12" type="ORF">BS47DRAFT_1434735</name>
</gene>
<keyword evidence="2 10" id="KW-0812">Transmembrane</keyword>
<reference evidence="12" key="1">
    <citation type="journal article" date="2020" name="Nat. Commun.">
        <title>Large-scale genome sequencing of mycorrhizal fungi provides insights into the early evolution of symbiotic traits.</title>
        <authorList>
            <person name="Miyauchi S."/>
            <person name="Kiss E."/>
            <person name="Kuo A."/>
            <person name="Drula E."/>
            <person name="Kohler A."/>
            <person name="Sanchez-Garcia M."/>
            <person name="Morin E."/>
            <person name="Andreopoulos B."/>
            <person name="Barry K.W."/>
            <person name="Bonito G."/>
            <person name="Buee M."/>
            <person name="Carver A."/>
            <person name="Chen C."/>
            <person name="Cichocki N."/>
            <person name="Clum A."/>
            <person name="Culley D."/>
            <person name="Crous P.W."/>
            <person name="Fauchery L."/>
            <person name="Girlanda M."/>
            <person name="Hayes R.D."/>
            <person name="Keri Z."/>
            <person name="LaButti K."/>
            <person name="Lipzen A."/>
            <person name="Lombard V."/>
            <person name="Magnuson J."/>
            <person name="Maillard F."/>
            <person name="Murat C."/>
            <person name="Nolan M."/>
            <person name="Ohm R.A."/>
            <person name="Pangilinan J."/>
            <person name="Pereira M.F."/>
            <person name="Perotto S."/>
            <person name="Peter M."/>
            <person name="Pfister S."/>
            <person name="Riley R."/>
            <person name="Sitrit Y."/>
            <person name="Stielow J.B."/>
            <person name="Szollosi G."/>
            <person name="Zifcakova L."/>
            <person name="Stursova M."/>
            <person name="Spatafora J.W."/>
            <person name="Tedersoo L."/>
            <person name="Vaario L.M."/>
            <person name="Yamada A."/>
            <person name="Yan M."/>
            <person name="Wang P."/>
            <person name="Xu J."/>
            <person name="Bruns T."/>
            <person name="Baldrian P."/>
            <person name="Vilgalys R."/>
            <person name="Dunand C."/>
            <person name="Henrissat B."/>
            <person name="Grigoriev I.V."/>
            <person name="Hibbett D."/>
            <person name="Nagy L.G."/>
            <person name="Martin F.M."/>
        </authorList>
    </citation>
    <scope>NUCLEOTIDE SEQUENCE</scope>
    <source>
        <strain evidence="12">UP504</strain>
    </source>
</reference>
<comment type="similarity">
    <text evidence="1 10">Belongs to the SHE9 family.</text>
</comment>
<comment type="function">
    <text evidence="9">Required for the maintenance of the structure of the mitochondrial inner membrane. Involved in mitochondrial morphology. Causes growth arrest when highly overexpressed.</text>
</comment>
<feature type="transmembrane region" description="Helical" evidence="10">
    <location>
        <begin position="247"/>
        <end position="267"/>
    </location>
</feature>
<dbReference type="InterPro" id="IPR008839">
    <property type="entry name" value="MDM33_fungi"/>
</dbReference>
<evidence type="ECO:0000256" key="4">
    <source>
        <dbReference type="ARBA" id="ARBA00022946"/>
    </source>
</evidence>
<evidence type="ECO:0000313" key="12">
    <source>
        <dbReference type="EMBL" id="KAF9517222.1"/>
    </source>
</evidence>
<dbReference type="Proteomes" id="UP000886523">
    <property type="component" value="Unassembled WGS sequence"/>
</dbReference>
<comment type="caution">
    <text evidence="12">The sequence shown here is derived from an EMBL/GenBank/DDBJ whole genome shotgun (WGS) entry which is preliminary data.</text>
</comment>
<evidence type="ECO:0000256" key="7">
    <source>
        <dbReference type="ARBA" id="ARBA00023128"/>
    </source>
</evidence>
<dbReference type="PANTHER" id="PTHR31961:SF3">
    <property type="entry name" value="SENSITIVE TO HIGH EXPRESSION PROTEIN 9, MITOCHONDRIAL"/>
    <property type="match status" value="1"/>
</dbReference>
<keyword evidence="4 10" id="KW-0809">Transit peptide</keyword>
<organism evidence="12 13">
    <name type="scientific">Hydnum rufescens UP504</name>
    <dbReference type="NCBI Taxonomy" id="1448309"/>
    <lineage>
        <taxon>Eukaryota</taxon>
        <taxon>Fungi</taxon>
        <taxon>Dikarya</taxon>
        <taxon>Basidiomycota</taxon>
        <taxon>Agaricomycotina</taxon>
        <taxon>Agaricomycetes</taxon>
        <taxon>Cantharellales</taxon>
        <taxon>Hydnaceae</taxon>
        <taxon>Hydnum</taxon>
    </lineage>
</organism>
<dbReference type="GO" id="GO:0005743">
    <property type="term" value="C:mitochondrial inner membrane"/>
    <property type="evidence" value="ECO:0007669"/>
    <property type="project" value="UniProtKB-SubCell"/>
</dbReference>
<evidence type="ECO:0000256" key="5">
    <source>
        <dbReference type="ARBA" id="ARBA00022989"/>
    </source>
</evidence>
<name>A0A9P6DXA2_9AGAM</name>
<comment type="subunit">
    <text evidence="10">Homooligomer.</text>
</comment>
<evidence type="ECO:0000256" key="2">
    <source>
        <dbReference type="ARBA" id="ARBA00022692"/>
    </source>
</evidence>
<dbReference type="Pfam" id="PF05546">
    <property type="entry name" value="She9_MDM33"/>
    <property type="match status" value="1"/>
</dbReference>
<dbReference type="PANTHER" id="PTHR31961">
    <property type="entry name" value="SENSITIVE TO HIGH EXPRESSION PROTEIN 9, MITOCHONDRIAL"/>
    <property type="match status" value="1"/>
</dbReference>
<evidence type="ECO:0000256" key="6">
    <source>
        <dbReference type="ARBA" id="ARBA00023054"/>
    </source>
</evidence>
<keyword evidence="7 10" id="KW-0496">Mitochondrion</keyword>
<keyword evidence="13" id="KW-1185">Reference proteome</keyword>
<evidence type="ECO:0000256" key="1">
    <source>
        <dbReference type="ARBA" id="ARBA00007472"/>
    </source>
</evidence>
<evidence type="ECO:0000256" key="10">
    <source>
        <dbReference type="RuleBase" id="RU364128"/>
    </source>
</evidence>
<evidence type="ECO:0000256" key="3">
    <source>
        <dbReference type="ARBA" id="ARBA00022792"/>
    </source>
</evidence>
<evidence type="ECO:0000256" key="8">
    <source>
        <dbReference type="ARBA" id="ARBA00023136"/>
    </source>
</evidence>
<dbReference type="GO" id="GO:0007007">
    <property type="term" value="P:inner mitochondrial membrane organization"/>
    <property type="evidence" value="ECO:0007669"/>
    <property type="project" value="TreeGrafter"/>
</dbReference>
<evidence type="ECO:0000313" key="13">
    <source>
        <dbReference type="Proteomes" id="UP000886523"/>
    </source>
</evidence>
<evidence type="ECO:0000256" key="9">
    <source>
        <dbReference type="ARBA" id="ARBA00024807"/>
    </source>
</evidence>